<dbReference type="Gene3D" id="1.20.1250.20">
    <property type="entry name" value="MFS general substrate transporter like domains"/>
    <property type="match status" value="2"/>
</dbReference>
<evidence type="ECO:0000313" key="5">
    <source>
        <dbReference type="EMBL" id="MDA5397622.1"/>
    </source>
</evidence>
<dbReference type="EMBL" id="JAPJZI010000001">
    <property type="protein sequence ID" value="MDA5397622.1"/>
    <property type="molecule type" value="Genomic_DNA"/>
</dbReference>
<feature type="transmembrane region" description="Helical" evidence="4">
    <location>
        <begin position="278"/>
        <end position="297"/>
    </location>
</feature>
<feature type="transmembrane region" description="Helical" evidence="4">
    <location>
        <begin position="335"/>
        <end position="355"/>
    </location>
</feature>
<keyword evidence="6" id="KW-1185">Reference proteome</keyword>
<proteinExistence type="predicted"/>
<keyword evidence="2 4" id="KW-1133">Transmembrane helix</keyword>
<evidence type="ECO:0000256" key="3">
    <source>
        <dbReference type="ARBA" id="ARBA00023136"/>
    </source>
</evidence>
<dbReference type="Proteomes" id="UP001151234">
    <property type="component" value="Unassembled WGS sequence"/>
</dbReference>
<feature type="transmembrane region" description="Helical" evidence="4">
    <location>
        <begin position="137"/>
        <end position="158"/>
    </location>
</feature>
<dbReference type="SUPFAM" id="SSF103473">
    <property type="entry name" value="MFS general substrate transporter"/>
    <property type="match status" value="1"/>
</dbReference>
<evidence type="ECO:0000256" key="1">
    <source>
        <dbReference type="ARBA" id="ARBA00022692"/>
    </source>
</evidence>
<evidence type="ECO:0000313" key="6">
    <source>
        <dbReference type="Proteomes" id="UP001151234"/>
    </source>
</evidence>
<dbReference type="InterPro" id="IPR036259">
    <property type="entry name" value="MFS_trans_sf"/>
</dbReference>
<name>A0A9X3UFJ4_9HYPH</name>
<organism evidence="5 6">
    <name type="scientific">Hoeflea prorocentri</name>
    <dbReference type="NCBI Taxonomy" id="1922333"/>
    <lineage>
        <taxon>Bacteria</taxon>
        <taxon>Pseudomonadati</taxon>
        <taxon>Pseudomonadota</taxon>
        <taxon>Alphaproteobacteria</taxon>
        <taxon>Hyphomicrobiales</taxon>
        <taxon>Rhizobiaceae</taxon>
        <taxon>Hoeflea</taxon>
    </lineage>
</organism>
<feature type="transmembrane region" description="Helical" evidence="4">
    <location>
        <begin position="46"/>
        <end position="65"/>
    </location>
</feature>
<evidence type="ECO:0000256" key="2">
    <source>
        <dbReference type="ARBA" id="ARBA00022989"/>
    </source>
</evidence>
<dbReference type="PANTHER" id="PTHR11360">
    <property type="entry name" value="MONOCARBOXYLATE TRANSPORTER"/>
    <property type="match status" value="1"/>
</dbReference>
<reference evidence="5" key="1">
    <citation type="submission" date="2022-11" db="EMBL/GenBank/DDBJ databases">
        <title>Draft genome sequence of Hoeflea poritis E7-10 and Hoeflea prorocentri PM5-8, separated from scleractinian coral Porites lutea and marine dinoflagellate.</title>
        <authorList>
            <person name="Zhang G."/>
            <person name="Wei Q."/>
            <person name="Cai L."/>
        </authorList>
    </citation>
    <scope>NUCLEOTIDE SEQUENCE</scope>
    <source>
        <strain evidence="5">PM5-8</strain>
    </source>
</reference>
<feature type="transmembrane region" description="Helical" evidence="4">
    <location>
        <begin position="367"/>
        <end position="390"/>
    </location>
</feature>
<sequence length="399" mass="41201">MSAKGLSRDALSVPIACLQCFCAGSLYAWSAMITALRESFGVSVEHAGFVFSIAIISFTLALLLSARLPIDLSGPRARSVFCLVGAVALLASSMAGSFPLFAICFGVGFGAASGAIYLACLDVAARSDARRADMNTALVVAAFGLGGAVFGPALRLLVAQGWGLQALLLPALCLVFAACFAVLGKSDNRRITREKIDAEKASHHNDLNVGLWLPLLWFGFAFASAAGLMTLGLAGAIIEEGGGSVWLSGAGIAAIAIANTTGRLCSGLFTRIVRLDRLIVLPPLLSSFGLFVCIWVAEPAAIVVGLVVVALAYGLVASLYPIVTRQLLGSDGFARYFSIIFTAWGLAGLASPWLAGAVLARSGDFRAALGVGVAAAVVSMALSIATAVFLRRAVVRGVR</sequence>
<evidence type="ECO:0000256" key="4">
    <source>
        <dbReference type="SAM" id="Phobius"/>
    </source>
</evidence>
<feature type="transmembrane region" description="Helical" evidence="4">
    <location>
        <begin position="215"/>
        <end position="238"/>
    </location>
</feature>
<keyword evidence="1 4" id="KW-0812">Transmembrane</keyword>
<feature type="transmembrane region" description="Helical" evidence="4">
    <location>
        <begin position="77"/>
        <end position="94"/>
    </location>
</feature>
<keyword evidence="3 4" id="KW-0472">Membrane</keyword>
<dbReference type="GO" id="GO:0022857">
    <property type="term" value="F:transmembrane transporter activity"/>
    <property type="evidence" value="ECO:0007669"/>
    <property type="project" value="InterPro"/>
</dbReference>
<feature type="transmembrane region" description="Helical" evidence="4">
    <location>
        <begin position="100"/>
        <end position="125"/>
    </location>
</feature>
<feature type="transmembrane region" description="Helical" evidence="4">
    <location>
        <begin position="303"/>
        <end position="323"/>
    </location>
</feature>
<feature type="transmembrane region" description="Helical" evidence="4">
    <location>
        <begin position="164"/>
        <end position="183"/>
    </location>
</feature>
<dbReference type="Pfam" id="PF07690">
    <property type="entry name" value="MFS_1"/>
    <property type="match status" value="1"/>
</dbReference>
<accession>A0A9X3UFJ4</accession>
<comment type="caution">
    <text evidence="5">The sequence shown here is derived from an EMBL/GenBank/DDBJ whole genome shotgun (WGS) entry which is preliminary data.</text>
</comment>
<gene>
    <name evidence="5" type="ORF">OQ273_03450</name>
</gene>
<dbReference type="InterPro" id="IPR011701">
    <property type="entry name" value="MFS"/>
</dbReference>
<dbReference type="RefSeq" id="WP_267989081.1">
    <property type="nucleotide sequence ID" value="NZ_JAPJZI010000001.1"/>
</dbReference>
<dbReference type="AlphaFoldDB" id="A0A9X3UFJ4"/>
<protein>
    <submittedName>
        <fullName evidence="5">MFS transporter</fullName>
    </submittedName>
</protein>
<feature type="transmembrane region" description="Helical" evidence="4">
    <location>
        <begin position="244"/>
        <end position="266"/>
    </location>
</feature>
<dbReference type="InterPro" id="IPR050327">
    <property type="entry name" value="Proton-linked_MCT"/>
</dbReference>